<keyword evidence="8" id="KW-1185">Reference proteome</keyword>
<evidence type="ECO:0000256" key="3">
    <source>
        <dbReference type="ARBA" id="ARBA00022989"/>
    </source>
</evidence>
<comment type="subcellular location">
    <subcellularLocation>
        <location evidence="1">Membrane</location>
        <topology evidence="1">Multi-pass membrane protein</topology>
    </subcellularLocation>
</comment>
<feature type="transmembrane region" description="Helical" evidence="5">
    <location>
        <begin position="187"/>
        <end position="211"/>
    </location>
</feature>
<evidence type="ECO:0000256" key="5">
    <source>
        <dbReference type="SAM" id="Phobius"/>
    </source>
</evidence>
<evidence type="ECO:0000313" key="7">
    <source>
        <dbReference type="EMBL" id="KAL1520286.1"/>
    </source>
</evidence>
<keyword evidence="4 5" id="KW-0472">Membrane</keyword>
<reference evidence="7 8" key="1">
    <citation type="journal article" date="2024" name="Science">
        <title>Giant polyketide synthase enzymes in the biosynthesis of giant marine polyether toxins.</title>
        <authorList>
            <person name="Fallon T.R."/>
            <person name="Shende V.V."/>
            <person name="Wierzbicki I.H."/>
            <person name="Pendleton A.L."/>
            <person name="Watervoot N.F."/>
            <person name="Auber R.P."/>
            <person name="Gonzalez D.J."/>
            <person name="Wisecaver J.H."/>
            <person name="Moore B.S."/>
        </authorList>
    </citation>
    <scope>NUCLEOTIDE SEQUENCE [LARGE SCALE GENOMIC DNA]</scope>
    <source>
        <strain evidence="7 8">12B1</strain>
    </source>
</reference>
<evidence type="ECO:0000256" key="1">
    <source>
        <dbReference type="ARBA" id="ARBA00004141"/>
    </source>
</evidence>
<feature type="domain" description="Amino acid transporter transmembrane" evidence="6">
    <location>
        <begin position="50"/>
        <end position="435"/>
    </location>
</feature>
<evidence type="ECO:0000259" key="6">
    <source>
        <dbReference type="Pfam" id="PF01490"/>
    </source>
</evidence>
<feature type="transmembrane region" description="Helical" evidence="5">
    <location>
        <begin position="316"/>
        <end position="338"/>
    </location>
</feature>
<dbReference type="Pfam" id="PF01490">
    <property type="entry name" value="Aa_trans"/>
    <property type="match status" value="1"/>
</dbReference>
<feature type="transmembrane region" description="Helical" evidence="5">
    <location>
        <begin position="76"/>
        <end position="98"/>
    </location>
</feature>
<feature type="transmembrane region" description="Helical" evidence="5">
    <location>
        <begin position="383"/>
        <end position="405"/>
    </location>
</feature>
<feature type="transmembrane region" description="Helical" evidence="5">
    <location>
        <begin position="46"/>
        <end position="70"/>
    </location>
</feature>
<feature type="transmembrane region" description="Helical" evidence="5">
    <location>
        <begin position="272"/>
        <end position="296"/>
    </location>
</feature>
<protein>
    <recommendedName>
        <fullName evidence="6">Amino acid transporter transmembrane domain-containing protein</fullName>
    </recommendedName>
</protein>
<name>A0AB34JFA9_PRYPA</name>
<dbReference type="GO" id="GO:0015186">
    <property type="term" value="F:L-glutamine transmembrane transporter activity"/>
    <property type="evidence" value="ECO:0007669"/>
    <property type="project" value="TreeGrafter"/>
</dbReference>
<organism evidence="7 8">
    <name type="scientific">Prymnesium parvum</name>
    <name type="common">Toxic golden alga</name>
    <dbReference type="NCBI Taxonomy" id="97485"/>
    <lineage>
        <taxon>Eukaryota</taxon>
        <taxon>Haptista</taxon>
        <taxon>Haptophyta</taxon>
        <taxon>Prymnesiophyceae</taxon>
        <taxon>Prymnesiales</taxon>
        <taxon>Prymnesiaceae</taxon>
        <taxon>Prymnesium</taxon>
    </lineage>
</organism>
<evidence type="ECO:0000256" key="4">
    <source>
        <dbReference type="ARBA" id="ARBA00023136"/>
    </source>
</evidence>
<evidence type="ECO:0000256" key="2">
    <source>
        <dbReference type="ARBA" id="ARBA00022692"/>
    </source>
</evidence>
<feature type="transmembrane region" description="Helical" evidence="5">
    <location>
        <begin position="358"/>
        <end position="377"/>
    </location>
</feature>
<feature type="transmembrane region" description="Helical" evidence="5">
    <location>
        <begin position="231"/>
        <end position="251"/>
    </location>
</feature>
<dbReference type="AlphaFoldDB" id="A0AB34JFA9"/>
<keyword evidence="3 5" id="KW-1133">Transmembrane helix</keyword>
<accession>A0AB34JFA9</accession>
<dbReference type="PANTHER" id="PTHR22950:SF702">
    <property type="entry name" value="AMINO ACID TRANSPORTER PROTEIN"/>
    <property type="match status" value="1"/>
</dbReference>
<feature type="transmembrane region" description="Helical" evidence="5">
    <location>
        <begin position="119"/>
        <end position="142"/>
    </location>
</feature>
<gene>
    <name evidence="7" type="ORF">AB1Y20_023752</name>
</gene>
<sequence>MWEERKQLSGEILEDGARVLEDPAACLAPADALAVRRTTFLQGRRVGLAAAVLNVMNAIMGSGVLALPSVMASNGVVLYAALQLGVMVAVDFSLHLLVRASVATRLFDYEALGREALGGAGRLAVIGSILVQNTGACLSYLVVIGDIAPHLAHTFGLAGVGAQRSFLMSASVALLVFPLACTRTVGLLGYAALVGFGAMLLLCVLVSLQFFRLHAAHGEALAIATPCVETALALPALCFSFVCHTAFLPVLRELREADGLARAARADGRVALVSHWAIGLAGGVYMWCAAWGYATFGRRVDGDLWDSFTKAAPNDAFVSVVRVGFLLSIIFTIPLILFPMRKALRELVCPAAAFTWRAHILTTAALLGALLGVAIALPGIKSVFSIVGATSSVMLVFVLPSCIYLHVVKDSARTTRIGAKLLFLLGIGVAIAAFVGVALNGLR</sequence>
<keyword evidence="2 5" id="KW-0812">Transmembrane</keyword>
<dbReference type="PANTHER" id="PTHR22950">
    <property type="entry name" value="AMINO ACID TRANSPORTER"/>
    <property type="match status" value="1"/>
</dbReference>
<proteinExistence type="predicted"/>
<dbReference type="InterPro" id="IPR013057">
    <property type="entry name" value="AA_transpt_TM"/>
</dbReference>
<dbReference type="EMBL" id="JBGBPQ010000009">
    <property type="protein sequence ID" value="KAL1520286.1"/>
    <property type="molecule type" value="Genomic_DNA"/>
</dbReference>
<evidence type="ECO:0000313" key="8">
    <source>
        <dbReference type="Proteomes" id="UP001515480"/>
    </source>
</evidence>
<feature type="transmembrane region" description="Helical" evidence="5">
    <location>
        <begin position="162"/>
        <end position="180"/>
    </location>
</feature>
<dbReference type="Proteomes" id="UP001515480">
    <property type="component" value="Unassembled WGS sequence"/>
</dbReference>
<dbReference type="GO" id="GO:0005886">
    <property type="term" value="C:plasma membrane"/>
    <property type="evidence" value="ECO:0007669"/>
    <property type="project" value="TreeGrafter"/>
</dbReference>
<comment type="caution">
    <text evidence="7">The sequence shown here is derived from an EMBL/GenBank/DDBJ whole genome shotgun (WGS) entry which is preliminary data.</text>
</comment>
<feature type="transmembrane region" description="Helical" evidence="5">
    <location>
        <begin position="417"/>
        <end position="439"/>
    </location>
</feature>